<dbReference type="EMBL" id="QGGQ01000004">
    <property type="protein sequence ID" value="PWK23545.1"/>
    <property type="molecule type" value="Genomic_DNA"/>
</dbReference>
<keyword evidence="3" id="KW-0028">Amino-acid biosynthesis</keyword>
<comment type="similarity">
    <text evidence="1 3">Belongs to the diaminopimelate epimerase family.</text>
</comment>
<dbReference type="HAMAP" id="MF_00197">
    <property type="entry name" value="DAP_epimerase"/>
    <property type="match status" value="1"/>
</dbReference>
<feature type="binding site" evidence="3">
    <location>
        <position position="107"/>
    </location>
    <ligand>
        <name>substrate</name>
    </ligand>
</feature>
<dbReference type="InterPro" id="IPR001653">
    <property type="entry name" value="DAP_epimerase_DapF"/>
</dbReference>
<feature type="active site" description="Proton acceptor" evidence="3">
    <location>
        <position position="239"/>
    </location>
</feature>
<dbReference type="SUPFAM" id="SSF54506">
    <property type="entry name" value="Diaminopimelate epimerase-like"/>
    <property type="match status" value="2"/>
</dbReference>
<reference evidence="5 6" key="1">
    <citation type="submission" date="2018-05" db="EMBL/GenBank/DDBJ databases">
        <title>Genomic Encyclopedia of Archaeal and Bacterial Type Strains, Phase II (KMG-II): from individual species to whole genera.</title>
        <authorList>
            <person name="Goeker M."/>
        </authorList>
    </citation>
    <scope>NUCLEOTIDE SEQUENCE [LARGE SCALE GENOMIC DNA]</scope>
    <source>
        <strain evidence="5 6">DSM 23514</strain>
    </source>
</reference>
<proteinExistence type="inferred from homology"/>
<feature type="site" description="Could be important to modulate the pK values of the two catalytic cysteine residues" evidence="3">
    <location>
        <position position="180"/>
    </location>
</feature>
<dbReference type="Proteomes" id="UP000245667">
    <property type="component" value="Unassembled WGS sequence"/>
</dbReference>
<dbReference type="GO" id="GO:0009089">
    <property type="term" value="P:lysine biosynthetic process via diaminopimelate"/>
    <property type="evidence" value="ECO:0007669"/>
    <property type="project" value="UniProtKB-UniRule"/>
</dbReference>
<feature type="binding site" evidence="3">
    <location>
        <position position="211"/>
    </location>
    <ligand>
        <name>substrate</name>
    </ligand>
</feature>
<feature type="active site" description="Proton donor" evidence="3">
    <location>
        <position position="116"/>
    </location>
</feature>
<dbReference type="GO" id="GO:0005829">
    <property type="term" value="C:cytosol"/>
    <property type="evidence" value="ECO:0007669"/>
    <property type="project" value="TreeGrafter"/>
</dbReference>
<evidence type="ECO:0000256" key="3">
    <source>
        <dbReference type="HAMAP-Rule" id="MF_00197"/>
    </source>
</evidence>
<gene>
    <name evidence="3" type="primary">dapF</name>
    <name evidence="5" type="ORF">LX92_02111</name>
</gene>
<comment type="function">
    <text evidence="3">Catalyzes the stereoinversion of LL-2,6-diaminopimelate (L,L-DAP) to meso-diaminopimelate (meso-DAP), a precursor of L-lysine and an essential component of the bacterial peptidoglycan.</text>
</comment>
<dbReference type="GO" id="GO:0008837">
    <property type="term" value="F:diaminopimelate epimerase activity"/>
    <property type="evidence" value="ECO:0007669"/>
    <property type="project" value="UniProtKB-UniRule"/>
</dbReference>
<dbReference type="NCBIfam" id="TIGR00652">
    <property type="entry name" value="DapF"/>
    <property type="match status" value="1"/>
</dbReference>
<comment type="caution">
    <text evidence="5">The sequence shown here is derived from an EMBL/GenBank/DDBJ whole genome shotgun (WGS) entry which is preliminary data.</text>
</comment>
<dbReference type="PANTHER" id="PTHR31689">
    <property type="entry name" value="DIAMINOPIMELATE EPIMERASE, CHLOROPLASTIC"/>
    <property type="match status" value="1"/>
</dbReference>
<keyword evidence="3" id="KW-0457">Lysine biosynthesis</keyword>
<keyword evidence="2 3" id="KW-0413">Isomerase</keyword>
<evidence type="ECO:0000256" key="4">
    <source>
        <dbReference type="NCBIfam" id="TIGR00652"/>
    </source>
</evidence>
<feature type="binding site" evidence="3">
    <location>
        <position position="55"/>
    </location>
    <ligand>
        <name>substrate</name>
    </ligand>
</feature>
<comment type="catalytic activity">
    <reaction evidence="3">
        <text>(2S,6S)-2,6-diaminopimelate = meso-2,6-diaminopimelate</text>
        <dbReference type="Rhea" id="RHEA:15393"/>
        <dbReference type="ChEBI" id="CHEBI:57609"/>
        <dbReference type="ChEBI" id="CHEBI:57791"/>
        <dbReference type="EC" id="5.1.1.7"/>
    </reaction>
</comment>
<name>A0A316E0A3_9FLAO</name>
<feature type="binding site" evidence="3">
    <location>
        <begin position="229"/>
        <end position="230"/>
    </location>
    <ligand>
        <name>substrate</name>
    </ligand>
</feature>
<accession>A0A316E0A3</accession>
<dbReference type="AlphaFoldDB" id="A0A316E0A3"/>
<protein>
    <recommendedName>
        <fullName evidence="3 4">Diaminopimelate epimerase</fullName>
        <shortName evidence="3">DAP epimerase</shortName>
        <ecNumber evidence="3 4">5.1.1.7</ecNumber>
    </recommendedName>
    <alternativeName>
        <fullName evidence="3">PLP-independent amino acid racemase</fullName>
    </alternativeName>
</protein>
<evidence type="ECO:0000313" key="6">
    <source>
        <dbReference type="Proteomes" id="UP000245667"/>
    </source>
</evidence>
<dbReference type="Pfam" id="PF01678">
    <property type="entry name" value="DAP_epimerase"/>
    <property type="match status" value="2"/>
</dbReference>
<evidence type="ECO:0000256" key="2">
    <source>
        <dbReference type="ARBA" id="ARBA00023235"/>
    </source>
</evidence>
<evidence type="ECO:0000256" key="1">
    <source>
        <dbReference type="ARBA" id="ARBA00010219"/>
    </source>
</evidence>
<comment type="subcellular location">
    <subcellularLocation>
        <location evidence="3">Cytoplasm</location>
    </subcellularLocation>
</comment>
<evidence type="ECO:0000313" key="5">
    <source>
        <dbReference type="EMBL" id="PWK23545.1"/>
    </source>
</evidence>
<keyword evidence="3" id="KW-0963">Cytoplasm</keyword>
<sequence>MSLGLKFKVKLRELKILPLGFNYFLTAKKPLKLHYIWAMEMNRVLTFYKYQGTGNDFVMIDNRDNSFPKDDIKLVAWLCDRRFGIGADGLILLEEDATMDFNMVYYNADGKEGSMCGNGGRCLVAFAKFLGVISTEAKFNAVDGVHSATIKGDIVELQMGDVTDISEKPNAYFLNTGSPHHVQLVKGLQDFDVFKEGSKLRYGVYGQKGSNINFVEPLGEGTFAVRTYERGVEDETLSCGTGVTAVAIAMHKSGKVSSDVVNIEAQGGKLQVRFSVDAKGYSNVHLKGPATQVFKGEVKC</sequence>
<dbReference type="EC" id="5.1.1.7" evidence="3 4"/>
<comment type="caution">
    <text evidence="3">Lacks conserved residue(s) required for the propagation of feature annotation.</text>
</comment>
<feature type="binding site" evidence="3">
    <location>
        <begin position="240"/>
        <end position="241"/>
    </location>
    <ligand>
        <name>substrate</name>
    </ligand>
</feature>
<comment type="pathway">
    <text evidence="3">Amino-acid biosynthesis; L-lysine biosynthesis via DAP pathway; DL-2,6-diaminopimelate from LL-2,6-diaminopimelate: step 1/1.</text>
</comment>
<dbReference type="UniPathway" id="UPA00034">
    <property type="reaction ID" value="UER00025"/>
</dbReference>
<comment type="subunit">
    <text evidence="3">Homodimer.</text>
</comment>
<feature type="site" description="Could be important to modulate the pK values of the two catalytic cysteine residues" evidence="3">
    <location>
        <position position="229"/>
    </location>
</feature>
<feature type="binding site" evidence="3">
    <location>
        <begin position="117"/>
        <end position="118"/>
    </location>
    <ligand>
        <name>substrate</name>
    </ligand>
</feature>
<organism evidence="5 6">
    <name type="scientific">Maribacter polysiphoniae</name>
    <dbReference type="NCBI Taxonomy" id="429344"/>
    <lineage>
        <taxon>Bacteria</taxon>
        <taxon>Pseudomonadati</taxon>
        <taxon>Bacteroidota</taxon>
        <taxon>Flavobacteriia</taxon>
        <taxon>Flavobacteriales</taxon>
        <taxon>Flavobacteriaceae</taxon>
        <taxon>Maribacter</taxon>
    </lineage>
</organism>
<dbReference type="Gene3D" id="3.10.310.10">
    <property type="entry name" value="Diaminopimelate Epimerase, Chain A, domain 1"/>
    <property type="match status" value="2"/>
</dbReference>
<dbReference type="PANTHER" id="PTHR31689:SF0">
    <property type="entry name" value="DIAMINOPIMELATE EPIMERASE"/>
    <property type="match status" value="1"/>
</dbReference>